<feature type="compositionally biased region" description="Pro residues" evidence="3">
    <location>
        <begin position="59"/>
        <end position="68"/>
    </location>
</feature>
<gene>
    <name evidence="4" type="ORF">SAMEA4475696_01515</name>
</gene>
<keyword evidence="2" id="KW-1277">Toxin-antitoxin system</keyword>
<evidence type="ECO:0000313" key="5">
    <source>
        <dbReference type="Proteomes" id="UP000242637"/>
    </source>
</evidence>
<dbReference type="Proteomes" id="UP000242637">
    <property type="component" value="Chromosome 1"/>
</dbReference>
<dbReference type="SUPFAM" id="SSF50118">
    <property type="entry name" value="Cell growth inhibitor/plasmid maintenance toxic component"/>
    <property type="match status" value="1"/>
</dbReference>
<dbReference type="Pfam" id="PF02452">
    <property type="entry name" value="PemK_toxin"/>
    <property type="match status" value="1"/>
</dbReference>
<organism evidence="4 5">
    <name type="scientific">Dermatophilus congolensis</name>
    <dbReference type="NCBI Taxonomy" id="1863"/>
    <lineage>
        <taxon>Bacteria</taxon>
        <taxon>Bacillati</taxon>
        <taxon>Actinomycetota</taxon>
        <taxon>Actinomycetes</taxon>
        <taxon>Micrococcales</taxon>
        <taxon>Dermatophilaceae</taxon>
        <taxon>Dermatophilus</taxon>
    </lineage>
</organism>
<name>A0A239VJE5_9MICO</name>
<dbReference type="Gene3D" id="2.30.30.110">
    <property type="match status" value="1"/>
</dbReference>
<comment type="similarity">
    <text evidence="1">Belongs to the PemK/MazF family.</text>
</comment>
<dbReference type="InterPro" id="IPR011067">
    <property type="entry name" value="Plasmid_toxin/cell-grow_inhib"/>
</dbReference>
<dbReference type="InterPro" id="IPR003477">
    <property type="entry name" value="PemK-like"/>
</dbReference>
<dbReference type="EMBL" id="LT906453">
    <property type="protein sequence ID" value="SNV22411.1"/>
    <property type="molecule type" value="Genomic_DNA"/>
</dbReference>
<protein>
    <submittedName>
        <fullName evidence="4">PemK-like protein</fullName>
    </submittedName>
</protein>
<accession>A0A239VJE5</accession>
<evidence type="ECO:0000256" key="1">
    <source>
        <dbReference type="ARBA" id="ARBA00007521"/>
    </source>
</evidence>
<dbReference type="AlphaFoldDB" id="A0A239VJE5"/>
<feature type="compositionally biased region" description="Polar residues" evidence="3">
    <location>
        <begin position="77"/>
        <end position="90"/>
    </location>
</feature>
<keyword evidence="5" id="KW-1185">Reference proteome</keyword>
<feature type="region of interest" description="Disordered" evidence="3">
    <location>
        <begin position="35"/>
        <end position="94"/>
    </location>
</feature>
<evidence type="ECO:0000256" key="3">
    <source>
        <dbReference type="SAM" id="MobiDB-lite"/>
    </source>
</evidence>
<dbReference type="GO" id="GO:0003677">
    <property type="term" value="F:DNA binding"/>
    <property type="evidence" value="ECO:0007669"/>
    <property type="project" value="InterPro"/>
</dbReference>
<evidence type="ECO:0000313" key="4">
    <source>
        <dbReference type="EMBL" id="SNV22411.1"/>
    </source>
</evidence>
<reference evidence="4 5" key="1">
    <citation type="submission" date="2017-06" db="EMBL/GenBank/DDBJ databases">
        <authorList>
            <consortium name="Pathogen Informatics"/>
        </authorList>
    </citation>
    <scope>NUCLEOTIDE SEQUENCE [LARGE SCALE GENOMIC DNA]</scope>
    <source>
        <strain evidence="4 5">NCTC13039</strain>
    </source>
</reference>
<dbReference type="OrthoDB" id="5184628at2"/>
<evidence type="ECO:0000256" key="2">
    <source>
        <dbReference type="ARBA" id="ARBA00022649"/>
    </source>
</evidence>
<feature type="compositionally biased region" description="Basic and acidic residues" evidence="3">
    <location>
        <begin position="35"/>
        <end position="49"/>
    </location>
</feature>
<sequence>MLHATATGYASGVSFNFQRLGRELLRFLLRFAGEELQRRTENTPPEKKTQHATTAPAPSEAPPTPRPPASRRTPTTNSGAPENITYSPNRNGRPDPGEVVWAWVPFEEDPSQGKDRPVLVLSIEGNTVHALQLTSKDHDRDAAQEARAGRFWMDIGTGAWDRQGRPSEVRLNRLLALPADSIRREGAALDRDIFESVVAASAKYRH</sequence>
<dbReference type="STRING" id="1121387.GCA_000429885_02181"/>
<proteinExistence type="inferred from homology"/>
<dbReference type="KEGG" id="dco:SAMEA4475696_1515"/>